<evidence type="ECO:0000259" key="1">
    <source>
        <dbReference type="PROSITE" id="PS51186"/>
    </source>
</evidence>
<proteinExistence type="predicted"/>
<name>A0A0W0EYZ3_MONRR</name>
<comment type="caution">
    <text evidence="2">The sequence shown here is derived from an EMBL/GenBank/DDBJ whole genome shotgun (WGS) entry which is preliminary data.</text>
</comment>
<dbReference type="InterPro" id="IPR000182">
    <property type="entry name" value="GNAT_dom"/>
</dbReference>
<dbReference type="GO" id="GO:0016747">
    <property type="term" value="F:acyltransferase activity, transferring groups other than amino-acyl groups"/>
    <property type="evidence" value="ECO:0007669"/>
    <property type="project" value="InterPro"/>
</dbReference>
<protein>
    <recommendedName>
        <fullName evidence="1">N-acetyltransferase domain-containing protein</fullName>
    </recommendedName>
</protein>
<dbReference type="PROSITE" id="PS51186">
    <property type="entry name" value="GNAT"/>
    <property type="match status" value="1"/>
</dbReference>
<feature type="domain" description="N-acetyltransferase" evidence="1">
    <location>
        <begin position="20"/>
        <end position="193"/>
    </location>
</feature>
<dbReference type="InterPro" id="IPR016181">
    <property type="entry name" value="Acyl_CoA_acyltransferase"/>
</dbReference>
<dbReference type="Proteomes" id="UP000054988">
    <property type="component" value="Unassembled WGS sequence"/>
</dbReference>
<dbReference type="Gene3D" id="3.40.630.30">
    <property type="match status" value="1"/>
</dbReference>
<dbReference type="AlphaFoldDB" id="A0A0W0EYZ3"/>
<reference evidence="2 3" key="1">
    <citation type="submission" date="2015-12" db="EMBL/GenBank/DDBJ databases">
        <title>Draft genome sequence of Moniliophthora roreri, the causal agent of frosty pod rot of cacao.</title>
        <authorList>
            <person name="Aime M.C."/>
            <person name="Diaz-Valderrama J.R."/>
            <person name="Kijpornyongpan T."/>
            <person name="Phillips-Mora W."/>
        </authorList>
    </citation>
    <scope>NUCLEOTIDE SEQUENCE [LARGE SCALE GENOMIC DNA]</scope>
    <source>
        <strain evidence="2 3">MCA 2952</strain>
    </source>
</reference>
<dbReference type="SUPFAM" id="SSF55729">
    <property type="entry name" value="Acyl-CoA N-acyltransferases (Nat)"/>
    <property type="match status" value="1"/>
</dbReference>
<accession>A0A0W0EYZ3</accession>
<evidence type="ECO:0000313" key="2">
    <source>
        <dbReference type="EMBL" id="KTB29312.1"/>
    </source>
</evidence>
<dbReference type="eggNOG" id="ENOG502SGYQ">
    <property type="taxonomic scope" value="Eukaryota"/>
</dbReference>
<dbReference type="EMBL" id="LATX01002435">
    <property type="protein sequence ID" value="KTB29312.1"/>
    <property type="molecule type" value="Genomic_DNA"/>
</dbReference>
<dbReference type="Pfam" id="PF00583">
    <property type="entry name" value="Acetyltransf_1"/>
    <property type="match status" value="1"/>
</dbReference>
<dbReference type="CDD" id="cd04301">
    <property type="entry name" value="NAT_SF"/>
    <property type="match status" value="1"/>
</dbReference>
<sequence length="193" mass="21167">MYTPDPSYQLFSILSPASDAHIQRYKSLRLLVLRINPGSFVSQYNRERLLTDEQWRERLDIPHKVTIAAAKVDANGEWAGMLSLLSPESSNLSEYTSAEMLGSRSFVVVSVCIHPGHWGRGVGRLLIEGAISWVREWDGGGGGGGNGGGDGQRKLVLKVLKASVGALVFYTKLGFRAVEAINDENCVLMYLNV</sequence>
<evidence type="ECO:0000313" key="3">
    <source>
        <dbReference type="Proteomes" id="UP000054988"/>
    </source>
</evidence>
<organism evidence="2 3">
    <name type="scientific">Moniliophthora roreri</name>
    <name type="common">Frosty pod rot fungus</name>
    <name type="synonym">Monilia roreri</name>
    <dbReference type="NCBI Taxonomy" id="221103"/>
    <lineage>
        <taxon>Eukaryota</taxon>
        <taxon>Fungi</taxon>
        <taxon>Dikarya</taxon>
        <taxon>Basidiomycota</taxon>
        <taxon>Agaricomycotina</taxon>
        <taxon>Agaricomycetes</taxon>
        <taxon>Agaricomycetidae</taxon>
        <taxon>Agaricales</taxon>
        <taxon>Marasmiineae</taxon>
        <taxon>Marasmiaceae</taxon>
        <taxon>Moniliophthora</taxon>
    </lineage>
</organism>
<gene>
    <name evidence="2" type="ORF">WG66_18072</name>
</gene>